<proteinExistence type="predicted"/>
<feature type="binding site" evidence="2">
    <location>
        <begin position="20"/>
        <end position="27"/>
    </location>
    <ligand>
        <name>substrate</name>
    </ligand>
</feature>
<feature type="region of interest" description="Disordered" evidence="3">
    <location>
        <begin position="228"/>
        <end position="263"/>
    </location>
</feature>
<dbReference type="GO" id="GO:0004331">
    <property type="term" value="F:fructose-2,6-bisphosphate 2-phosphatase activity"/>
    <property type="evidence" value="ECO:0007669"/>
    <property type="project" value="TreeGrafter"/>
</dbReference>
<organism evidence="4 5">
    <name type="scientific">Chaetomidium leptoderma</name>
    <dbReference type="NCBI Taxonomy" id="669021"/>
    <lineage>
        <taxon>Eukaryota</taxon>
        <taxon>Fungi</taxon>
        <taxon>Dikarya</taxon>
        <taxon>Ascomycota</taxon>
        <taxon>Pezizomycotina</taxon>
        <taxon>Sordariomycetes</taxon>
        <taxon>Sordariomycetidae</taxon>
        <taxon>Sordariales</taxon>
        <taxon>Chaetomiaceae</taxon>
        <taxon>Chaetomidium</taxon>
    </lineage>
</organism>
<dbReference type="AlphaFoldDB" id="A0AAN6VCY2"/>
<dbReference type="Pfam" id="PF00300">
    <property type="entry name" value="His_Phos_1"/>
    <property type="match status" value="2"/>
</dbReference>
<keyword evidence="5" id="KW-1185">Reference proteome</keyword>
<dbReference type="SMART" id="SM00855">
    <property type="entry name" value="PGAM"/>
    <property type="match status" value="1"/>
</dbReference>
<dbReference type="PANTHER" id="PTHR46517">
    <property type="entry name" value="FRUCTOSE-2,6-BISPHOSPHATASE TIGAR"/>
    <property type="match status" value="1"/>
</dbReference>
<dbReference type="PROSITE" id="PS00175">
    <property type="entry name" value="PG_MUTASE"/>
    <property type="match status" value="1"/>
</dbReference>
<gene>
    <name evidence="4" type="ORF">C8A00DRAFT_19596</name>
</gene>
<sequence length="320" mass="33919">MQCRDGCKFSPLKLRLFLVRHGETVDNVAGRYAGITDSPLTSHGIVQAQRLAAHLVGRAPDIGPIRHVFSSDLTRAVETAAAVVDAQATISATTSQTKLDGRPHADADGTPLKLVQVPELRERDFGSLEGSKYGGGSMFLANDVETPARMTERAKKFVDGHLAPLLTAEQIAVGGSIVVVAHGVILDSLLRLLLNRYGSGEKAARLGDVKNTGWKNTGHVELIVGDDSASPAVADGPGDGAAEVCGKSTPTPPPQRQRQTKQPQITLTVVAVNVLTHLEGLTKTLGGIGSAQFDKRQRTMDSFFGPAAKKARVEKKPEEA</sequence>
<dbReference type="Gene3D" id="3.40.50.1240">
    <property type="entry name" value="Phosphoglycerate mutase-like"/>
    <property type="match status" value="1"/>
</dbReference>
<accession>A0AAN6VCY2</accession>
<dbReference type="Proteomes" id="UP001302745">
    <property type="component" value="Unassembled WGS sequence"/>
</dbReference>
<reference evidence="4" key="1">
    <citation type="journal article" date="2023" name="Mol. Phylogenet. Evol.">
        <title>Genome-scale phylogeny and comparative genomics of the fungal order Sordariales.</title>
        <authorList>
            <person name="Hensen N."/>
            <person name="Bonometti L."/>
            <person name="Westerberg I."/>
            <person name="Brannstrom I.O."/>
            <person name="Guillou S."/>
            <person name="Cros-Aarteil S."/>
            <person name="Calhoun S."/>
            <person name="Haridas S."/>
            <person name="Kuo A."/>
            <person name="Mondo S."/>
            <person name="Pangilinan J."/>
            <person name="Riley R."/>
            <person name="LaButti K."/>
            <person name="Andreopoulos B."/>
            <person name="Lipzen A."/>
            <person name="Chen C."/>
            <person name="Yan M."/>
            <person name="Daum C."/>
            <person name="Ng V."/>
            <person name="Clum A."/>
            <person name="Steindorff A."/>
            <person name="Ohm R.A."/>
            <person name="Martin F."/>
            <person name="Silar P."/>
            <person name="Natvig D.O."/>
            <person name="Lalanne C."/>
            <person name="Gautier V."/>
            <person name="Ament-Velasquez S.L."/>
            <person name="Kruys A."/>
            <person name="Hutchinson M.I."/>
            <person name="Powell A.J."/>
            <person name="Barry K."/>
            <person name="Miller A.N."/>
            <person name="Grigoriev I.V."/>
            <person name="Debuchy R."/>
            <person name="Gladieux P."/>
            <person name="Hiltunen Thoren M."/>
            <person name="Johannesson H."/>
        </authorList>
    </citation>
    <scope>NUCLEOTIDE SEQUENCE</scope>
    <source>
        <strain evidence="4">CBS 538.74</strain>
    </source>
</reference>
<dbReference type="InterPro" id="IPR051695">
    <property type="entry name" value="Phosphoglycerate_Mutase"/>
</dbReference>
<dbReference type="GO" id="GO:0005829">
    <property type="term" value="C:cytosol"/>
    <property type="evidence" value="ECO:0007669"/>
    <property type="project" value="TreeGrafter"/>
</dbReference>
<dbReference type="GO" id="GO:0045820">
    <property type="term" value="P:negative regulation of glycolytic process"/>
    <property type="evidence" value="ECO:0007669"/>
    <property type="project" value="TreeGrafter"/>
</dbReference>
<dbReference type="InterPro" id="IPR029033">
    <property type="entry name" value="His_PPase_superfam"/>
</dbReference>
<name>A0AAN6VCY2_9PEZI</name>
<comment type="caution">
    <text evidence="4">The sequence shown here is derived from an EMBL/GenBank/DDBJ whole genome shotgun (WGS) entry which is preliminary data.</text>
</comment>
<evidence type="ECO:0000256" key="2">
    <source>
        <dbReference type="PIRSR" id="PIRSR613078-2"/>
    </source>
</evidence>
<dbReference type="SUPFAM" id="SSF53254">
    <property type="entry name" value="Phosphoglycerate mutase-like"/>
    <property type="match status" value="1"/>
</dbReference>
<dbReference type="PANTHER" id="PTHR46517:SF1">
    <property type="entry name" value="FRUCTOSE-2,6-BISPHOSPHATASE TIGAR"/>
    <property type="match status" value="1"/>
</dbReference>
<keyword evidence="1" id="KW-0378">Hydrolase</keyword>
<evidence type="ECO:0000256" key="3">
    <source>
        <dbReference type="SAM" id="MobiDB-lite"/>
    </source>
</evidence>
<dbReference type="CDD" id="cd07067">
    <property type="entry name" value="HP_PGM_like"/>
    <property type="match status" value="1"/>
</dbReference>
<protein>
    <submittedName>
        <fullName evidence="4">Histidine phosphatase superfamily</fullName>
    </submittedName>
</protein>
<evidence type="ECO:0000313" key="4">
    <source>
        <dbReference type="EMBL" id="KAK4148601.1"/>
    </source>
</evidence>
<dbReference type="InterPro" id="IPR013078">
    <property type="entry name" value="His_Pase_superF_clade-1"/>
</dbReference>
<evidence type="ECO:0000256" key="1">
    <source>
        <dbReference type="ARBA" id="ARBA00022801"/>
    </source>
</evidence>
<feature type="binding site" evidence="2">
    <location>
        <position position="75"/>
    </location>
    <ligand>
        <name>substrate</name>
    </ligand>
</feature>
<reference evidence="4" key="2">
    <citation type="submission" date="2023-05" db="EMBL/GenBank/DDBJ databases">
        <authorList>
            <consortium name="Lawrence Berkeley National Laboratory"/>
            <person name="Steindorff A."/>
            <person name="Hensen N."/>
            <person name="Bonometti L."/>
            <person name="Westerberg I."/>
            <person name="Brannstrom I.O."/>
            <person name="Guillou S."/>
            <person name="Cros-Aarteil S."/>
            <person name="Calhoun S."/>
            <person name="Haridas S."/>
            <person name="Kuo A."/>
            <person name="Mondo S."/>
            <person name="Pangilinan J."/>
            <person name="Riley R."/>
            <person name="Labutti K."/>
            <person name="Andreopoulos B."/>
            <person name="Lipzen A."/>
            <person name="Chen C."/>
            <person name="Yanf M."/>
            <person name="Daum C."/>
            <person name="Ng V."/>
            <person name="Clum A."/>
            <person name="Ohm R."/>
            <person name="Martin F."/>
            <person name="Silar P."/>
            <person name="Natvig D."/>
            <person name="Lalanne C."/>
            <person name="Gautier V."/>
            <person name="Ament-Velasquez S.L."/>
            <person name="Kruys A."/>
            <person name="Hutchinson M.I."/>
            <person name="Powell A.J."/>
            <person name="Barry K."/>
            <person name="Miller A.N."/>
            <person name="Grigoriev I.V."/>
            <person name="Debuchy R."/>
            <person name="Gladieux P."/>
            <person name="Thoren M.H."/>
            <person name="Johannesson H."/>
        </authorList>
    </citation>
    <scope>NUCLEOTIDE SEQUENCE</scope>
    <source>
        <strain evidence="4">CBS 538.74</strain>
    </source>
</reference>
<dbReference type="InterPro" id="IPR001345">
    <property type="entry name" value="PG/BPGM_mutase_AS"/>
</dbReference>
<dbReference type="EMBL" id="MU857311">
    <property type="protein sequence ID" value="KAK4148601.1"/>
    <property type="molecule type" value="Genomic_DNA"/>
</dbReference>
<evidence type="ECO:0000313" key="5">
    <source>
        <dbReference type="Proteomes" id="UP001302745"/>
    </source>
</evidence>
<dbReference type="GO" id="GO:0043456">
    <property type="term" value="P:regulation of pentose-phosphate shunt"/>
    <property type="evidence" value="ECO:0007669"/>
    <property type="project" value="TreeGrafter"/>
</dbReference>
<feature type="compositionally biased region" description="Low complexity" evidence="3">
    <location>
        <begin position="229"/>
        <end position="242"/>
    </location>
</feature>